<keyword evidence="1" id="KW-0229">DNA integration</keyword>
<keyword evidence="3" id="KW-0233">DNA recombination</keyword>
<evidence type="ECO:0000259" key="4">
    <source>
        <dbReference type="PROSITE" id="PS51898"/>
    </source>
</evidence>
<dbReference type="PANTHER" id="PTHR30349:SF94">
    <property type="entry name" value="INTEGRASE_RECOMBINASE HI_1414-RELATED"/>
    <property type="match status" value="1"/>
</dbReference>
<dbReference type="GO" id="GO:0006310">
    <property type="term" value="P:DNA recombination"/>
    <property type="evidence" value="ECO:0007669"/>
    <property type="project" value="UniProtKB-KW"/>
</dbReference>
<dbReference type="InterPro" id="IPR013762">
    <property type="entry name" value="Integrase-like_cat_sf"/>
</dbReference>
<evidence type="ECO:0000256" key="2">
    <source>
        <dbReference type="ARBA" id="ARBA00023125"/>
    </source>
</evidence>
<dbReference type="CDD" id="cd00796">
    <property type="entry name" value="INT_Rci_Hp1_C"/>
    <property type="match status" value="1"/>
</dbReference>
<dbReference type="Proteomes" id="UP001189225">
    <property type="component" value="Unassembled WGS sequence"/>
</dbReference>
<organism evidence="5 6">
    <name type="scientific">Ralstonia edaphi</name>
    <dbReference type="NCBI Taxonomy" id="3058599"/>
    <lineage>
        <taxon>Bacteria</taxon>
        <taxon>Pseudomonadati</taxon>
        <taxon>Pseudomonadota</taxon>
        <taxon>Betaproteobacteria</taxon>
        <taxon>Burkholderiales</taxon>
        <taxon>Burkholderiaceae</taxon>
        <taxon>Ralstonia</taxon>
    </lineage>
</organism>
<sequence length="342" mass="38478">MATILNRGPHQYQAQVRRKGYPTQTKTFETKKAAEKWATSVENEMNRGSFVDRSELETTTFGELLDRYAVEVTSAKRGRETEMVRIRALKKHPLAARTLASLRSMDFASYRNERLKTCSPATVKREMVIISHVFTHANNEWSLPVGNPLAGIAKPREKDHRERRLRDDEESRLVEAAHNSRAATLSFCIVLAIETGMRAGEIVKLRWEQIDLANHTIRLNLTKNGHARSVPLSERAEAAILALPRSIHGGRLTSFYDSRGLSAAFRRACERAGVVGLRFHDLRHEAASRLAPHMPASTLAKVMGWKTLQMAMRYYNPTDQELVTAVRKVSAPSGPDLRASVN</sequence>
<dbReference type="Pfam" id="PF00589">
    <property type="entry name" value="Phage_integrase"/>
    <property type="match status" value="1"/>
</dbReference>
<dbReference type="InterPro" id="IPR002104">
    <property type="entry name" value="Integrase_catalytic"/>
</dbReference>
<keyword evidence="2" id="KW-0238">DNA-binding</keyword>
<evidence type="ECO:0000256" key="3">
    <source>
        <dbReference type="ARBA" id="ARBA00023172"/>
    </source>
</evidence>
<dbReference type="RefSeq" id="WP_316901978.1">
    <property type="nucleotide sequence ID" value="NZ_CATWHI010000007.1"/>
</dbReference>
<dbReference type="Gene3D" id="1.10.150.130">
    <property type="match status" value="1"/>
</dbReference>
<protein>
    <submittedName>
        <fullName evidence="5">Tyrosine recombinase XerC</fullName>
    </submittedName>
</protein>
<dbReference type="PANTHER" id="PTHR30349">
    <property type="entry name" value="PHAGE INTEGRASE-RELATED"/>
    <property type="match status" value="1"/>
</dbReference>
<dbReference type="InterPro" id="IPR050090">
    <property type="entry name" value="Tyrosine_recombinase_XerCD"/>
</dbReference>
<keyword evidence="6" id="KW-1185">Reference proteome</keyword>
<name>A0AB72X5J6_9RALS</name>
<reference evidence="5 6" key="1">
    <citation type="submission" date="2023-07" db="EMBL/GenBank/DDBJ databases">
        <authorList>
            <person name="Peeters C."/>
        </authorList>
    </citation>
    <scope>NUCLEOTIDE SEQUENCE [LARGE SCALE GENOMIC DNA]</scope>
    <source>
        <strain evidence="5 6">R-16034</strain>
    </source>
</reference>
<dbReference type="SUPFAM" id="SSF56349">
    <property type="entry name" value="DNA breaking-rejoining enzymes"/>
    <property type="match status" value="1"/>
</dbReference>
<dbReference type="AlphaFoldDB" id="A0AB72X5J6"/>
<dbReference type="EMBL" id="CATWHI010000007">
    <property type="protein sequence ID" value="CAJ0744285.1"/>
    <property type="molecule type" value="Genomic_DNA"/>
</dbReference>
<evidence type="ECO:0000313" key="5">
    <source>
        <dbReference type="EMBL" id="CAJ0744285.1"/>
    </source>
</evidence>
<dbReference type="InterPro" id="IPR011010">
    <property type="entry name" value="DNA_brk_join_enz"/>
</dbReference>
<proteinExistence type="predicted"/>
<feature type="domain" description="Tyr recombinase" evidence="4">
    <location>
        <begin position="160"/>
        <end position="328"/>
    </location>
</feature>
<accession>A0AB72X5J6</accession>
<dbReference type="Gene3D" id="1.10.443.10">
    <property type="entry name" value="Intergrase catalytic core"/>
    <property type="match status" value="1"/>
</dbReference>
<comment type="caution">
    <text evidence="5">The sequence shown here is derived from an EMBL/GenBank/DDBJ whole genome shotgun (WGS) entry which is preliminary data.</text>
</comment>
<evidence type="ECO:0000256" key="1">
    <source>
        <dbReference type="ARBA" id="ARBA00022908"/>
    </source>
</evidence>
<evidence type="ECO:0000313" key="6">
    <source>
        <dbReference type="Proteomes" id="UP001189225"/>
    </source>
</evidence>
<dbReference type="GO" id="GO:0015074">
    <property type="term" value="P:DNA integration"/>
    <property type="evidence" value="ECO:0007669"/>
    <property type="project" value="UniProtKB-KW"/>
</dbReference>
<dbReference type="InterPro" id="IPR010998">
    <property type="entry name" value="Integrase_recombinase_N"/>
</dbReference>
<dbReference type="PROSITE" id="PS51898">
    <property type="entry name" value="TYR_RECOMBINASE"/>
    <property type="match status" value="1"/>
</dbReference>
<dbReference type="GO" id="GO:0003677">
    <property type="term" value="F:DNA binding"/>
    <property type="evidence" value="ECO:0007669"/>
    <property type="project" value="UniProtKB-KW"/>
</dbReference>
<gene>
    <name evidence="5" type="primary">xerC_3</name>
    <name evidence="5" type="ORF">R16034_04305</name>
</gene>